<comment type="caution">
    <text evidence="1">The sequence shown here is derived from an EMBL/GenBank/DDBJ whole genome shotgun (WGS) entry which is preliminary data.</text>
</comment>
<accession>A0A150WTE5</accession>
<dbReference type="EMBL" id="LUKF01000007">
    <property type="protein sequence ID" value="KYG67687.1"/>
    <property type="molecule type" value="Genomic_DNA"/>
</dbReference>
<evidence type="ECO:0008006" key="3">
    <source>
        <dbReference type="Google" id="ProtNLM"/>
    </source>
</evidence>
<organism evidence="1 2">
    <name type="scientific">Bdellovibrio bacteriovorus</name>
    <dbReference type="NCBI Taxonomy" id="959"/>
    <lineage>
        <taxon>Bacteria</taxon>
        <taxon>Pseudomonadati</taxon>
        <taxon>Bdellovibrionota</taxon>
        <taxon>Bdellovibrionia</taxon>
        <taxon>Bdellovibrionales</taxon>
        <taxon>Pseudobdellovibrionaceae</taxon>
        <taxon>Bdellovibrio</taxon>
    </lineage>
</organism>
<evidence type="ECO:0000313" key="1">
    <source>
        <dbReference type="EMBL" id="KYG67687.1"/>
    </source>
</evidence>
<dbReference type="AlphaFoldDB" id="A0A150WTE5"/>
<dbReference type="RefSeq" id="WP_063243282.1">
    <property type="nucleotide sequence ID" value="NZ_LUKF01000007.1"/>
</dbReference>
<sequence>MDLKRISDLELTQRLEKLVRTERKITHVILLHINEMESRKLFADMGYDGMFSYLTKHLGYSESSAYRRLQSARLLRQIPLVAEKLESGALNLSQLTQVQKCIKEEVRTSGAFLSEAKTLKILEEIENKNSFETQKILAAEFKQPIQTHESLKPQADESVRLEVTLTKEEFADLQKARDLLSHVCSDGSWGEVIGALAKKFNKSKMPKLSLVNSNA</sequence>
<dbReference type="OrthoDB" id="5295844at2"/>
<protein>
    <recommendedName>
        <fullName evidence="3">DUF222 domain-containing protein</fullName>
    </recommendedName>
</protein>
<name>A0A150WTE5_BDEBC</name>
<gene>
    <name evidence="1" type="ORF">AZI85_16975</name>
</gene>
<evidence type="ECO:0000313" key="2">
    <source>
        <dbReference type="Proteomes" id="UP000075391"/>
    </source>
</evidence>
<dbReference type="Proteomes" id="UP000075391">
    <property type="component" value="Unassembled WGS sequence"/>
</dbReference>
<reference evidence="1 2" key="1">
    <citation type="submission" date="2016-03" db="EMBL/GenBank/DDBJ databases">
        <authorList>
            <person name="Ploux O."/>
        </authorList>
    </citation>
    <scope>NUCLEOTIDE SEQUENCE [LARGE SCALE GENOMIC DNA]</scope>
    <source>
        <strain evidence="1 2">BER2</strain>
    </source>
</reference>
<proteinExistence type="predicted"/>